<evidence type="ECO:0008006" key="5">
    <source>
        <dbReference type="Google" id="ProtNLM"/>
    </source>
</evidence>
<keyword evidence="2" id="KW-0472">Membrane</keyword>
<keyword evidence="2" id="KW-0812">Transmembrane</keyword>
<keyword evidence="2" id="KW-1133">Transmembrane helix</keyword>
<dbReference type="AlphaFoldDB" id="A0A9X1MKF5"/>
<keyword evidence="1" id="KW-0175">Coiled coil</keyword>
<evidence type="ECO:0000256" key="2">
    <source>
        <dbReference type="SAM" id="Phobius"/>
    </source>
</evidence>
<evidence type="ECO:0000313" key="4">
    <source>
        <dbReference type="Proteomes" id="UP001139103"/>
    </source>
</evidence>
<dbReference type="EMBL" id="JAJKFT010000004">
    <property type="protein sequence ID" value="MCC9627905.1"/>
    <property type="molecule type" value="Genomic_DNA"/>
</dbReference>
<keyword evidence="4" id="KW-1185">Reference proteome</keyword>
<name>A0A9X1MKF5_9BACT</name>
<feature type="transmembrane region" description="Helical" evidence="2">
    <location>
        <begin position="189"/>
        <end position="211"/>
    </location>
</feature>
<sequence>MSKTLDGVSKNRGPWWHRFAIRFCTFLLFLLIYWTLGFLTDDIWQIQGTPREVVERQYIGESLREKQSSLQRELTELDQQNADTQSRASQVERSAQTAQVTWTQLQKFREQAVDKGRELSEEEQTALEDSQRLFLRSQNASLELQAKLTENAQQRIRLQGEVRAVKEEIQTKQTAANQEWTRLYRRHQFWLALGQIGLLIPLMLLAGWALMKGRGKTWAPFAQAFGAAVLLKALVTLHSYFPVDLLIYPLVGTGLVIVATVLWYLIRSLAKPQINWLLKQYQERYQAFLCPVCEYPIRRGPMRFLFWNRKSIARLAVSASETEASNEPYTCPCCATKVFEECPKCHATRHSLLPACESCGDVRELEVEEK</sequence>
<comment type="caution">
    <text evidence="3">The sequence shown here is derived from an EMBL/GenBank/DDBJ whole genome shotgun (WGS) entry which is preliminary data.</text>
</comment>
<feature type="transmembrane region" description="Helical" evidence="2">
    <location>
        <begin position="246"/>
        <end position="266"/>
    </location>
</feature>
<accession>A0A9X1MKF5</accession>
<dbReference type="RefSeq" id="WP_230216690.1">
    <property type="nucleotide sequence ID" value="NZ_JAJKFT010000004.1"/>
</dbReference>
<dbReference type="Proteomes" id="UP001139103">
    <property type="component" value="Unassembled WGS sequence"/>
</dbReference>
<feature type="transmembrane region" description="Helical" evidence="2">
    <location>
        <begin position="20"/>
        <end position="39"/>
    </location>
</feature>
<evidence type="ECO:0000256" key="1">
    <source>
        <dbReference type="SAM" id="Coils"/>
    </source>
</evidence>
<evidence type="ECO:0000313" key="3">
    <source>
        <dbReference type="EMBL" id="MCC9627905.1"/>
    </source>
</evidence>
<feature type="coiled-coil region" evidence="1">
    <location>
        <begin position="60"/>
        <end position="125"/>
    </location>
</feature>
<proteinExistence type="predicted"/>
<organism evidence="3 4">
    <name type="scientific">Blastopirellula sediminis</name>
    <dbReference type="NCBI Taxonomy" id="2894196"/>
    <lineage>
        <taxon>Bacteria</taxon>
        <taxon>Pseudomonadati</taxon>
        <taxon>Planctomycetota</taxon>
        <taxon>Planctomycetia</taxon>
        <taxon>Pirellulales</taxon>
        <taxon>Pirellulaceae</taxon>
        <taxon>Blastopirellula</taxon>
    </lineage>
</organism>
<protein>
    <recommendedName>
        <fullName evidence="5">Zinc ribbon domain-containing protein</fullName>
    </recommendedName>
</protein>
<gene>
    <name evidence="3" type="ORF">LOC68_05820</name>
</gene>
<reference evidence="3" key="1">
    <citation type="submission" date="2021-11" db="EMBL/GenBank/DDBJ databases">
        <title>Genome sequence.</title>
        <authorList>
            <person name="Sun Q."/>
        </authorList>
    </citation>
    <scope>NUCLEOTIDE SEQUENCE</scope>
    <source>
        <strain evidence="3">JC732</strain>
    </source>
</reference>